<dbReference type="EnsemblPlants" id="HORVU.MOREX.r3.2HG0169610.1">
    <property type="protein sequence ID" value="HORVU.MOREX.r3.2HG0169610.1"/>
    <property type="gene ID" value="HORVU.MOREX.r3.2HG0169610"/>
</dbReference>
<dbReference type="Pfam" id="PF13966">
    <property type="entry name" value="zf-RVT"/>
    <property type="match status" value="1"/>
</dbReference>
<evidence type="ECO:0000313" key="2">
    <source>
        <dbReference type="EnsemblPlants" id="HORVU.MOREX.r3.2HG0169610.1"/>
    </source>
</evidence>
<sequence length="866" mass="97557">MKGWGANLGANLRPRKGALLGQLKALDDLADGPGLSPDDWLRRNSLDTSLMDIFKNEELFWQRRGGQNWLLKGDANTAYFQAIANGSRRKCAIPFLWDGDVLLESPEDISSLIYSYYKELFSAKPRGGASLCEDFWPPADQVSDAENAELTLPFSPEEEFYIGTLDMGGINFGVIALIPKVVGASDIRQFRPITVINVLARIFAKGMRIHDGILALHEIVHEVASKGLKGVFLKPDFQKAYDRLDWSFLRLVMERRGFSDRWCSWIMQLVRSRNTAININDDVGPFFQASRGVKQGDPISPLLFNLAVDALAGILDTVKLAGHIQGVVGHLISGGGVSHMQYVDDTMIMVARSDSDIANLKFLLLCFEEMSGLKINFDKSEVVVLGYSNEEQHRIVDQLNCKLVVFPISYLGMTLAESRILVSGFDPLVGRVVSRAEPWCGRFTSKGSKTVLISANLASLPMYMMGMYILREGVHSSFDKELARFFWQAGDGRSKYHMVKWADICLPKDRGGLGITASRRMNVALMLRWVWRILQGDGGLWLQLIEAKYLQGRPLLARSLATGSQFWKSIQGIKDEIRLGLWFSVGNGAGTQFWLDPWLDGEPLRLRFPRLFAICGDPAALVSPTSREDGWHVAFRRPLGPAEVHEWEVLHVTVPFPASSDRDSVSWGLSPLGEFSVSSVYLVLCRVPVLPWLSPLWKAPLPLKIKIFVWQLLRDRLPSGTEVLKRHGPSNGICPLCHVPETGTHILFSCVAAQALWGFVRESLGPEWEAHDLAEFLQVRATQAGRKRRLFWLIFVALTWTLWTTRNKMVIEQVFQRHASDSFFKFLAFLQHWHPLVRPRDRDRLQGYLDALPMSARRLCLRPLDA</sequence>
<evidence type="ECO:0000313" key="3">
    <source>
        <dbReference type="Proteomes" id="UP000011116"/>
    </source>
</evidence>
<dbReference type="InterPro" id="IPR000477">
    <property type="entry name" value="RT_dom"/>
</dbReference>
<dbReference type="CDD" id="cd01650">
    <property type="entry name" value="RT_nLTR_like"/>
    <property type="match status" value="1"/>
</dbReference>
<accession>A0A8I6XKX0</accession>
<protein>
    <recommendedName>
        <fullName evidence="1">Reverse transcriptase domain-containing protein</fullName>
    </recommendedName>
</protein>
<reference evidence="3" key="1">
    <citation type="journal article" date="2012" name="Nature">
        <title>A physical, genetic and functional sequence assembly of the barley genome.</title>
        <authorList>
            <consortium name="The International Barley Genome Sequencing Consortium"/>
            <person name="Mayer K.F."/>
            <person name="Waugh R."/>
            <person name="Brown J.W."/>
            <person name="Schulman A."/>
            <person name="Langridge P."/>
            <person name="Platzer M."/>
            <person name="Fincher G.B."/>
            <person name="Muehlbauer G.J."/>
            <person name="Sato K."/>
            <person name="Close T.J."/>
            <person name="Wise R.P."/>
            <person name="Stein N."/>
        </authorList>
    </citation>
    <scope>NUCLEOTIDE SEQUENCE [LARGE SCALE GENOMIC DNA]</scope>
    <source>
        <strain evidence="3">cv. Morex</strain>
    </source>
</reference>
<dbReference type="Pfam" id="PF00078">
    <property type="entry name" value="RVT_1"/>
    <property type="match status" value="1"/>
</dbReference>
<dbReference type="SUPFAM" id="SSF56672">
    <property type="entry name" value="DNA/RNA polymerases"/>
    <property type="match status" value="1"/>
</dbReference>
<reference evidence="2" key="2">
    <citation type="submission" date="2020-10" db="EMBL/GenBank/DDBJ databases">
        <authorList>
            <person name="Scholz U."/>
            <person name="Mascher M."/>
            <person name="Fiebig A."/>
        </authorList>
    </citation>
    <scope>NUCLEOTIDE SEQUENCE [LARGE SCALE GENOMIC DNA]</scope>
    <source>
        <strain evidence="2">cv. Morex</strain>
    </source>
</reference>
<dbReference type="PANTHER" id="PTHR33116">
    <property type="entry name" value="REVERSE TRANSCRIPTASE ZINC-BINDING DOMAIN-CONTAINING PROTEIN-RELATED-RELATED"/>
    <property type="match status" value="1"/>
</dbReference>
<dbReference type="PANTHER" id="PTHR33116:SF87">
    <property type="entry name" value="OS01G0158850 PROTEIN"/>
    <property type="match status" value="1"/>
</dbReference>
<dbReference type="InterPro" id="IPR043502">
    <property type="entry name" value="DNA/RNA_pol_sf"/>
</dbReference>
<reference evidence="2" key="3">
    <citation type="submission" date="2022-01" db="UniProtKB">
        <authorList>
            <consortium name="EnsemblPlants"/>
        </authorList>
    </citation>
    <scope>IDENTIFICATION</scope>
    <source>
        <strain evidence="2">subsp. vulgare</strain>
    </source>
</reference>
<organism evidence="2 3">
    <name type="scientific">Hordeum vulgare subsp. vulgare</name>
    <name type="common">Domesticated barley</name>
    <dbReference type="NCBI Taxonomy" id="112509"/>
    <lineage>
        <taxon>Eukaryota</taxon>
        <taxon>Viridiplantae</taxon>
        <taxon>Streptophyta</taxon>
        <taxon>Embryophyta</taxon>
        <taxon>Tracheophyta</taxon>
        <taxon>Spermatophyta</taxon>
        <taxon>Magnoliopsida</taxon>
        <taxon>Liliopsida</taxon>
        <taxon>Poales</taxon>
        <taxon>Poaceae</taxon>
        <taxon>BOP clade</taxon>
        <taxon>Pooideae</taxon>
        <taxon>Triticodae</taxon>
        <taxon>Triticeae</taxon>
        <taxon>Hordeinae</taxon>
        <taxon>Hordeum</taxon>
    </lineage>
</organism>
<feature type="domain" description="Reverse transcriptase" evidence="1">
    <location>
        <begin position="159"/>
        <end position="415"/>
    </location>
</feature>
<keyword evidence="3" id="KW-1185">Reference proteome</keyword>
<dbReference type="Proteomes" id="UP000011116">
    <property type="component" value="Chromosome 2H"/>
</dbReference>
<dbReference type="InterPro" id="IPR026960">
    <property type="entry name" value="RVT-Znf"/>
</dbReference>
<dbReference type="AlphaFoldDB" id="A0A8I6XKX0"/>
<dbReference type="PROSITE" id="PS50878">
    <property type="entry name" value="RT_POL"/>
    <property type="match status" value="1"/>
</dbReference>
<dbReference type="Gramene" id="HORVU.MOREX.r3.2HG0169610.1">
    <property type="protein sequence ID" value="HORVU.MOREX.r3.2HG0169610.1"/>
    <property type="gene ID" value="HORVU.MOREX.r3.2HG0169610"/>
</dbReference>
<name>A0A8I6XKX0_HORVV</name>
<proteinExistence type="predicted"/>
<evidence type="ECO:0000259" key="1">
    <source>
        <dbReference type="PROSITE" id="PS50878"/>
    </source>
</evidence>